<organism evidence="2 3">
    <name type="scientific">Microcystis aeruginosa PCC 9809</name>
    <dbReference type="NCBI Taxonomy" id="1160285"/>
    <lineage>
        <taxon>Bacteria</taxon>
        <taxon>Bacillati</taxon>
        <taxon>Cyanobacteriota</taxon>
        <taxon>Cyanophyceae</taxon>
        <taxon>Oscillatoriophycideae</taxon>
        <taxon>Chroococcales</taxon>
        <taxon>Microcystaceae</taxon>
        <taxon>Microcystis</taxon>
    </lineage>
</organism>
<reference evidence="2 3" key="1">
    <citation type="submission" date="2012-04" db="EMBL/GenBank/DDBJ databases">
        <authorList>
            <person name="Genoscope - CEA"/>
        </authorList>
    </citation>
    <scope>NUCLEOTIDE SEQUENCE [LARGE SCALE GENOMIC DNA]</scope>
    <source>
        <strain evidence="2 3">9809</strain>
    </source>
</reference>
<dbReference type="HOGENOM" id="CLU_3081810_0_0_3"/>
<evidence type="ECO:0000313" key="2">
    <source>
        <dbReference type="EMBL" id="CCI28016.1"/>
    </source>
</evidence>
<feature type="region of interest" description="Disordered" evidence="1">
    <location>
        <begin position="1"/>
        <end position="40"/>
    </location>
</feature>
<sequence>MLGVLTPCDSQGQKEASAIAIKTQPPVKPSQSEEEEERRNNCPYCLSRQLLPV</sequence>
<protein>
    <submittedName>
        <fullName evidence="2">Uncharacterized protein</fullName>
    </submittedName>
</protein>
<comment type="caution">
    <text evidence="2">The sequence shown here is derived from an EMBL/GenBank/DDBJ whole genome shotgun (WGS) entry which is preliminary data.</text>
</comment>
<name>I4I142_MICAE</name>
<accession>I4I142</accession>
<dbReference type="AlphaFoldDB" id="I4I142"/>
<dbReference type="EMBL" id="CAIO01000420">
    <property type="protein sequence ID" value="CCI28016.1"/>
    <property type="molecule type" value="Genomic_DNA"/>
</dbReference>
<proteinExistence type="predicted"/>
<dbReference type="Proteomes" id="UP000004775">
    <property type="component" value="Unassembled WGS sequence"/>
</dbReference>
<evidence type="ECO:0000313" key="3">
    <source>
        <dbReference type="Proteomes" id="UP000004775"/>
    </source>
</evidence>
<evidence type="ECO:0000256" key="1">
    <source>
        <dbReference type="SAM" id="MobiDB-lite"/>
    </source>
</evidence>
<gene>
    <name evidence="2" type="ORF">MICAH_4770018</name>
</gene>